<dbReference type="EMBL" id="JAVRRL010000074">
    <property type="protein sequence ID" value="KAK5108946.1"/>
    <property type="molecule type" value="Genomic_DNA"/>
</dbReference>
<feature type="signal peptide" evidence="1">
    <location>
        <begin position="1"/>
        <end position="18"/>
    </location>
</feature>
<proteinExistence type="predicted"/>
<organism evidence="2 3">
    <name type="scientific">Meristemomyces frigidus</name>
    <dbReference type="NCBI Taxonomy" id="1508187"/>
    <lineage>
        <taxon>Eukaryota</taxon>
        <taxon>Fungi</taxon>
        <taxon>Dikarya</taxon>
        <taxon>Ascomycota</taxon>
        <taxon>Pezizomycotina</taxon>
        <taxon>Dothideomycetes</taxon>
        <taxon>Dothideomycetidae</taxon>
        <taxon>Mycosphaerellales</taxon>
        <taxon>Teratosphaeriaceae</taxon>
        <taxon>Meristemomyces</taxon>
    </lineage>
</organism>
<dbReference type="AlphaFoldDB" id="A0AAN7TLX7"/>
<dbReference type="Proteomes" id="UP001310890">
    <property type="component" value="Unassembled WGS sequence"/>
</dbReference>
<reference evidence="2" key="1">
    <citation type="submission" date="2023-08" db="EMBL/GenBank/DDBJ databases">
        <title>Black Yeasts Isolated from many extreme environments.</title>
        <authorList>
            <person name="Coleine C."/>
            <person name="Stajich J.E."/>
            <person name="Selbmann L."/>
        </authorList>
    </citation>
    <scope>NUCLEOTIDE SEQUENCE</scope>
    <source>
        <strain evidence="2">CCFEE 5401</strain>
    </source>
</reference>
<keyword evidence="1" id="KW-0732">Signal</keyword>
<dbReference type="PROSITE" id="PS51257">
    <property type="entry name" value="PROKAR_LIPOPROTEIN"/>
    <property type="match status" value="1"/>
</dbReference>
<name>A0AAN7TLX7_9PEZI</name>
<feature type="chain" id="PRO_5042937874" evidence="1">
    <location>
        <begin position="19"/>
        <end position="173"/>
    </location>
</feature>
<comment type="caution">
    <text evidence="2">The sequence shown here is derived from an EMBL/GenBank/DDBJ whole genome shotgun (WGS) entry which is preliminary data.</text>
</comment>
<evidence type="ECO:0000313" key="3">
    <source>
        <dbReference type="Proteomes" id="UP001310890"/>
    </source>
</evidence>
<gene>
    <name evidence="2" type="ORF">LTR62_007661</name>
</gene>
<evidence type="ECO:0000256" key="1">
    <source>
        <dbReference type="SAM" id="SignalP"/>
    </source>
</evidence>
<evidence type="ECO:0000313" key="2">
    <source>
        <dbReference type="EMBL" id="KAK5108946.1"/>
    </source>
</evidence>
<protein>
    <submittedName>
        <fullName evidence="2">Uncharacterized protein</fullName>
    </submittedName>
</protein>
<sequence length="173" mass="17925">MRASRLTTITALLSLACAGPAPAPQYSVMTSSCSTSNCVSATNTCGQTYGGCYAACPGLPTPTYAAPICPTITATNPLSNLTAVNIADPCESTICVDYINTCTLRYGGCFEACGDFTTPKFEVPGCPTSSTTSSRGKKVVVTATATATVMDVDELAWYRKGSGELREPERTSG</sequence>
<accession>A0AAN7TLX7</accession>